<name>A0ABM1BHC8_LIMPO</name>
<keyword evidence="3 6" id="KW-0812">Transmembrane</keyword>
<dbReference type="InterPro" id="IPR008952">
    <property type="entry name" value="Tetraspanin_EC2_sf"/>
</dbReference>
<dbReference type="PRINTS" id="PR00259">
    <property type="entry name" value="TMFOUR"/>
</dbReference>
<dbReference type="InterPro" id="IPR018499">
    <property type="entry name" value="Tetraspanin/Peripherin"/>
</dbReference>
<sequence length="252" mass="28349">MDEERMKRRLQTNVAITCIKIFLVIYNIIFWLTGVGILAIGVLLKVYEDHYAHLTKDYSSVAPYVFIVSGVVIIIVSISACCCTVKSKPVLLYMLSTFLFFIFVVELGLAISAYMFRQKIQNQFKDNMKNMLKDYRGSKKGIDMDLDLLQSTIHCCGVDNYTDWFESSWAGGEKAVPKSCCKNVQECTNKPLINVDQIYQNGCSNIIIGVTKKYANVILGVSGGFALFQLLGTLMSFTLGKIISKNQYELLT</sequence>
<dbReference type="InterPro" id="IPR000301">
    <property type="entry name" value="Tetraspanin_animals"/>
</dbReference>
<evidence type="ECO:0000256" key="5">
    <source>
        <dbReference type="ARBA" id="ARBA00023136"/>
    </source>
</evidence>
<comment type="similarity">
    <text evidence="2 6">Belongs to the tetraspanin (TM4SF) family.</text>
</comment>
<keyword evidence="5 6" id="KW-0472">Membrane</keyword>
<dbReference type="Pfam" id="PF00335">
    <property type="entry name" value="Tetraspanin"/>
    <property type="match status" value="1"/>
</dbReference>
<comment type="caution">
    <text evidence="6">Lacks conserved residue(s) required for the propagation of feature annotation.</text>
</comment>
<reference evidence="8" key="1">
    <citation type="submission" date="2025-08" db="UniProtKB">
        <authorList>
            <consortium name="RefSeq"/>
        </authorList>
    </citation>
    <scope>IDENTIFICATION</scope>
    <source>
        <tissue evidence="8">Muscle</tissue>
    </source>
</reference>
<gene>
    <name evidence="8" type="primary">LOC106466295</name>
</gene>
<evidence type="ECO:0000256" key="4">
    <source>
        <dbReference type="ARBA" id="ARBA00022989"/>
    </source>
</evidence>
<evidence type="ECO:0000256" key="2">
    <source>
        <dbReference type="ARBA" id="ARBA00006840"/>
    </source>
</evidence>
<organism evidence="7 8">
    <name type="scientific">Limulus polyphemus</name>
    <name type="common">Atlantic horseshoe crab</name>
    <dbReference type="NCBI Taxonomy" id="6850"/>
    <lineage>
        <taxon>Eukaryota</taxon>
        <taxon>Metazoa</taxon>
        <taxon>Ecdysozoa</taxon>
        <taxon>Arthropoda</taxon>
        <taxon>Chelicerata</taxon>
        <taxon>Merostomata</taxon>
        <taxon>Xiphosura</taxon>
        <taxon>Limulidae</taxon>
        <taxon>Limulus</taxon>
    </lineage>
</organism>
<feature type="transmembrane region" description="Helical" evidence="6">
    <location>
        <begin position="90"/>
        <end position="116"/>
    </location>
</feature>
<dbReference type="GeneID" id="106466295"/>
<evidence type="ECO:0000256" key="1">
    <source>
        <dbReference type="ARBA" id="ARBA00004141"/>
    </source>
</evidence>
<dbReference type="Gene3D" id="1.10.1450.10">
    <property type="entry name" value="Tetraspanin"/>
    <property type="match status" value="1"/>
</dbReference>
<keyword evidence="4 6" id="KW-1133">Transmembrane helix</keyword>
<keyword evidence="7" id="KW-1185">Reference proteome</keyword>
<dbReference type="PANTHER" id="PTHR19282:SF252">
    <property type="entry name" value="TETRASPANIN"/>
    <property type="match status" value="1"/>
</dbReference>
<protein>
    <recommendedName>
        <fullName evidence="6">Tetraspanin</fullName>
    </recommendedName>
</protein>
<feature type="transmembrane region" description="Helical" evidence="6">
    <location>
        <begin position="64"/>
        <end position="83"/>
    </location>
</feature>
<comment type="subcellular location">
    <subcellularLocation>
        <location evidence="1 6">Membrane</location>
        <topology evidence="1 6">Multi-pass membrane protein</topology>
    </subcellularLocation>
</comment>
<proteinExistence type="inferred from homology"/>
<evidence type="ECO:0000256" key="6">
    <source>
        <dbReference type="RuleBase" id="RU361218"/>
    </source>
</evidence>
<dbReference type="SUPFAM" id="SSF48652">
    <property type="entry name" value="Tetraspanin"/>
    <property type="match status" value="1"/>
</dbReference>
<feature type="transmembrane region" description="Helical" evidence="6">
    <location>
        <begin position="21"/>
        <end position="44"/>
    </location>
</feature>
<dbReference type="PIRSF" id="PIRSF002419">
    <property type="entry name" value="Tetraspanin"/>
    <property type="match status" value="1"/>
</dbReference>
<dbReference type="RefSeq" id="XP_013782020.1">
    <property type="nucleotide sequence ID" value="XM_013926566.2"/>
</dbReference>
<evidence type="ECO:0000256" key="3">
    <source>
        <dbReference type="ARBA" id="ARBA00022692"/>
    </source>
</evidence>
<evidence type="ECO:0000313" key="7">
    <source>
        <dbReference type="Proteomes" id="UP000694941"/>
    </source>
</evidence>
<evidence type="ECO:0000313" key="8">
    <source>
        <dbReference type="RefSeq" id="XP_013782020.1"/>
    </source>
</evidence>
<dbReference type="PANTHER" id="PTHR19282">
    <property type="entry name" value="TETRASPANIN"/>
    <property type="match status" value="1"/>
</dbReference>
<dbReference type="Proteomes" id="UP000694941">
    <property type="component" value="Unplaced"/>
</dbReference>
<accession>A0ABM1BHC8</accession>